<accession>A0A7J6U9I2</accession>
<proteinExistence type="predicted"/>
<feature type="compositionally biased region" description="Basic and acidic residues" evidence="2">
    <location>
        <begin position="196"/>
        <end position="205"/>
    </location>
</feature>
<name>A0A7J6U9I2_PEROL</name>
<feature type="region of interest" description="Disordered" evidence="2">
    <location>
        <begin position="157"/>
        <end position="205"/>
    </location>
</feature>
<evidence type="ECO:0000256" key="1">
    <source>
        <dbReference type="SAM" id="Coils"/>
    </source>
</evidence>
<evidence type="ECO:0000313" key="4">
    <source>
        <dbReference type="Proteomes" id="UP000574390"/>
    </source>
</evidence>
<comment type="caution">
    <text evidence="3">The sequence shown here is derived from an EMBL/GenBank/DDBJ whole genome shotgun (WGS) entry which is preliminary data.</text>
</comment>
<feature type="compositionally biased region" description="Basic and acidic residues" evidence="2">
    <location>
        <begin position="31"/>
        <end position="41"/>
    </location>
</feature>
<protein>
    <submittedName>
        <fullName evidence="3">Uncharacterized protein</fullName>
    </submittedName>
</protein>
<feature type="region of interest" description="Disordered" evidence="2">
    <location>
        <begin position="20"/>
        <end position="71"/>
    </location>
</feature>
<dbReference type="EMBL" id="JABANM010001912">
    <property type="protein sequence ID" value="KAF4753490.1"/>
    <property type="molecule type" value="Genomic_DNA"/>
</dbReference>
<feature type="non-terminal residue" evidence="3">
    <location>
        <position position="306"/>
    </location>
</feature>
<evidence type="ECO:0000313" key="3">
    <source>
        <dbReference type="EMBL" id="KAF4753490.1"/>
    </source>
</evidence>
<keyword evidence="1" id="KW-0175">Coiled coil</keyword>
<sequence length="306" mass="32980">VIERVLEVKFILETARAKLKDRPDGGWGGDEASRTHPELEASVRIVDAPTDEEGESEGGSSRPTTQLNDGGQNLCAPFDNGVDVCARGEGIVVLAGGESLAPSERSISVIHGKATSAVGSCGGDVSLMGDEPSLGHSVLGDISNTGRSRSVGRRMRVYPGQPKEGPSAARRMDSYPVQPREPRSRSVCGYTGRTRQGVDKENDDFHDGGAIFTSRRATAAAPGMAALARRNEAEIVAIAAAPFQPSTASGGRFRRGAHRHRDEDGHIRMLEAELDRYRQMVDLLRERERVAEEMVSREVQTDDCCI</sequence>
<feature type="compositionally biased region" description="Polar residues" evidence="2">
    <location>
        <begin position="62"/>
        <end position="71"/>
    </location>
</feature>
<organism evidence="3 4">
    <name type="scientific">Perkinsus olseni</name>
    <name type="common">Perkinsus atlanticus</name>
    <dbReference type="NCBI Taxonomy" id="32597"/>
    <lineage>
        <taxon>Eukaryota</taxon>
        <taxon>Sar</taxon>
        <taxon>Alveolata</taxon>
        <taxon>Perkinsozoa</taxon>
        <taxon>Perkinsea</taxon>
        <taxon>Perkinsida</taxon>
        <taxon>Perkinsidae</taxon>
        <taxon>Perkinsus</taxon>
    </lineage>
</organism>
<dbReference type="AlphaFoldDB" id="A0A7J6U9I2"/>
<dbReference type="Proteomes" id="UP000574390">
    <property type="component" value="Unassembled WGS sequence"/>
</dbReference>
<gene>
    <name evidence="3" type="ORF">FOZ62_007433</name>
</gene>
<evidence type="ECO:0000256" key="2">
    <source>
        <dbReference type="SAM" id="MobiDB-lite"/>
    </source>
</evidence>
<feature type="coiled-coil region" evidence="1">
    <location>
        <begin position="267"/>
        <end position="294"/>
    </location>
</feature>
<reference evidence="3 4" key="1">
    <citation type="submission" date="2020-04" db="EMBL/GenBank/DDBJ databases">
        <title>Perkinsus olseni comparative genomics.</title>
        <authorList>
            <person name="Bogema D.R."/>
        </authorList>
    </citation>
    <scope>NUCLEOTIDE SEQUENCE [LARGE SCALE GENOMIC DNA]</scope>
    <source>
        <strain evidence="3">ATCC PRA-205</strain>
    </source>
</reference>
<feature type="non-terminal residue" evidence="3">
    <location>
        <position position="1"/>
    </location>
</feature>